<dbReference type="GO" id="GO:0016787">
    <property type="term" value="F:hydrolase activity"/>
    <property type="evidence" value="ECO:0007669"/>
    <property type="project" value="UniProtKB-KW"/>
</dbReference>
<keyword evidence="5" id="KW-1185">Reference proteome</keyword>
<dbReference type="InterPro" id="IPR029058">
    <property type="entry name" value="AB_hydrolase_fold"/>
</dbReference>
<dbReference type="InterPro" id="IPR003140">
    <property type="entry name" value="PLipase/COase/thioEstase"/>
</dbReference>
<gene>
    <name evidence="4" type="ORF">NBZ79_17925</name>
</gene>
<evidence type="ECO:0000313" key="4">
    <source>
        <dbReference type="EMBL" id="USG61038.1"/>
    </source>
</evidence>
<organism evidence="4 5">
    <name type="scientific">Sneathiella marina</name>
    <dbReference type="NCBI Taxonomy" id="2950108"/>
    <lineage>
        <taxon>Bacteria</taxon>
        <taxon>Pseudomonadati</taxon>
        <taxon>Pseudomonadota</taxon>
        <taxon>Alphaproteobacteria</taxon>
        <taxon>Sneathiellales</taxon>
        <taxon>Sneathiellaceae</taxon>
        <taxon>Sneathiella</taxon>
    </lineage>
</organism>
<reference evidence="4" key="1">
    <citation type="submission" date="2022-06" db="EMBL/GenBank/DDBJ databases">
        <title>Sneathiella actinostolidae sp. nov., isolated from a sea anemonein the Western Pacific Ocean.</title>
        <authorList>
            <person name="Wei M.J."/>
        </authorList>
    </citation>
    <scope>NUCLEOTIDE SEQUENCE</scope>
    <source>
        <strain evidence="4">PHK-P5</strain>
    </source>
</reference>
<proteinExistence type="inferred from homology"/>
<dbReference type="PANTHER" id="PTHR10655:SF17">
    <property type="entry name" value="LYSOPHOSPHOLIPASE-LIKE PROTEIN 1"/>
    <property type="match status" value="1"/>
</dbReference>
<protein>
    <submittedName>
        <fullName evidence="4">Alpha/beta hydrolase</fullName>
    </submittedName>
</protein>
<dbReference type="InterPro" id="IPR050565">
    <property type="entry name" value="LYPA1-2/EST-like"/>
</dbReference>
<comment type="similarity">
    <text evidence="1">Belongs to the AB hydrolase superfamily. AB hydrolase 2 family.</text>
</comment>
<dbReference type="RefSeq" id="WP_251934025.1">
    <property type="nucleotide sequence ID" value="NZ_CP098747.1"/>
</dbReference>
<evidence type="ECO:0000259" key="3">
    <source>
        <dbReference type="Pfam" id="PF02230"/>
    </source>
</evidence>
<dbReference type="Pfam" id="PF02230">
    <property type="entry name" value="Abhydrolase_2"/>
    <property type="match status" value="1"/>
</dbReference>
<evidence type="ECO:0000313" key="5">
    <source>
        <dbReference type="Proteomes" id="UP001056291"/>
    </source>
</evidence>
<feature type="domain" description="Phospholipase/carboxylesterase/thioesterase" evidence="3">
    <location>
        <begin position="17"/>
        <end position="230"/>
    </location>
</feature>
<dbReference type="Gene3D" id="3.40.50.1820">
    <property type="entry name" value="alpha/beta hydrolase"/>
    <property type="match status" value="1"/>
</dbReference>
<name>A0ABY4W1T2_9PROT</name>
<dbReference type="SUPFAM" id="SSF53474">
    <property type="entry name" value="alpha/beta-Hydrolases"/>
    <property type="match status" value="1"/>
</dbReference>
<keyword evidence="2 4" id="KW-0378">Hydrolase</keyword>
<dbReference type="PANTHER" id="PTHR10655">
    <property type="entry name" value="LYSOPHOSPHOLIPASE-RELATED"/>
    <property type="match status" value="1"/>
</dbReference>
<evidence type="ECO:0000256" key="2">
    <source>
        <dbReference type="ARBA" id="ARBA00022801"/>
    </source>
</evidence>
<dbReference type="Proteomes" id="UP001056291">
    <property type="component" value="Chromosome"/>
</dbReference>
<dbReference type="EMBL" id="CP098747">
    <property type="protein sequence ID" value="USG61038.1"/>
    <property type="molecule type" value="Genomic_DNA"/>
</dbReference>
<evidence type="ECO:0000256" key="1">
    <source>
        <dbReference type="ARBA" id="ARBA00006499"/>
    </source>
</evidence>
<sequence length="235" mass="25405">MSNIPLIDGPRLRPLSGSPAKNLVILLHGYGADGDDLIGLAQYWQSDFPDTAFVAPNAPEPCELSPFGRQWFSLERYDPDLQRRDPAAGAEVFASMIEGAQKAQRVVDQFIAKETEAHSLSLSETILVGFSQGTMVSLYTGLREQVAPAGILGYSGALVGDSKLNEELNCRPPICLIHGEEDEIVPFPALARATKMLTDLNIDVTAHSCPGLGHGIDERGLKIGQSFVKEVFSNI</sequence>
<accession>A0ABY4W1T2</accession>